<accession>A0A0K2TQA6</accession>
<name>A0A0K2TQA6_LEPSM</name>
<organism evidence="1">
    <name type="scientific">Lepeophtheirus salmonis</name>
    <name type="common">Salmon louse</name>
    <name type="synonym">Caligus salmonis</name>
    <dbReference type="NCBI Taxonomy" id="72036"/>
    <lineage>
        <taxon>Eukaryota</taxon>
        <taxon>Metazoa</taxon>
        <taxon>Ecdysozoa</taxon>
        <taxon>Arthropoda</taxon>
        <taxon>Crustacea</taxon>
        <taxon>Multicrustacea</taxon>
        <taxon>Hexanauplia</taxon>
        <taxon>Copepoda</taxon>
        <taxon>Siphonostomatoida</taxon>
        <taxon>Caligidae</taxon>
        <taxon>Lepeophtheirus</taxon>
    </lineage>
</organism>
<evidence type="ECO:0000313" key="1">
    <source>
        <dbReference type="EMBL" id="CDW28209.1"/>
    </source>
</evidence>
<proteinExistence type="predicted"/>
<dbReference type="EMBL" id="HACA01010848">
    <property type="protein sequence ID" value="CDW28209.1"/>
    <property type="molecule type" value="Transcribed_RNA"/>
</dbReference>
<reference evidence="1" key="1">
    <citation type="submission" date="2014-05" db="EMBL/GenBank/DDBJ databases">
        <authorList>
            <person name="Chronopoulou M."/>
        </authorList>
    </citation>
    <scope>NUCLEOTIDE SEQUENCE</scope>
    <source>
        <tissue evidence="1">Whole organism</tissue>
    </source>
</reference>
<dbReference type="AlphaFoldDB" id="A0A0K2TQA6"/>
<protein>
    <submittedName>
        <fullName evidence="1">Uncharacterized protein</fullName>
    </submittedName>
</protein>
<sequence length="65" mass="7435">MKSTSLLNLTIILETQVILIFKNTPWPRFVQVILTNNYLLTQMNAHINNGSTRGQVKDVIGYKKC</sequence>